<dbReference type="PANTHER" id="PTHR33240:SF15">
    <property type="entry name" value="GAG-PRO-LIKE PROTEIN"/>
    <property type="match status" value="1"/>
</dbReference>
<gene>
    <name evidence="1" type="ORF">RGQ29_023250</name>
</gene>
<evidence type="ECO:0000313" key="1">
    <source>
        <dbReference type="EMBL" id="KAK4585986.1"/>
    </source>
</evidence>
<accession>A0AAN7IU09</accession>
<proteinExistence type="predicted"/>
<dbReference type="CDD" id="cd00303">
    <property type="entry name" value="retropepsin_like"/>
    <property type="match status" value="1"/>
</dbReference>
<dbReference type="Proteomes" id="UP001324115">
    <property type="component" value="Unassembled WGS sequence"/>
</dbReference>
<reference evidence="1 2" key="1">
    <citation type="journal article" date="2023" name="G3 (Bethesda)">
        <title>A haplotype-resolved chromosome-scale genome for Quercus rubra L. provides insights into the genetics of adaptive traits for red oak species.</title>
        <authorList>
            <person name="Kapoor B."/>
            <person name="Jenkins J."/>
            <person name="Schmutz J."/>
            <person name="Zhebentyayeva T."/>
            <person name="Kuelheim C."/>
            <person name="Coggeshall M."/>
            <person name="Heim C."/>
            <person name="Lasky J.R."/>
            <person name="Leites L."/>
            <person name="Islam-Faridi N."/>
            <person name="Romero-Severson J."/>
            <person name="DeLeo V.L."/>
            <person name="Lucas S.M."/>
            <person name="Lazic D."/>
            <person name="Gailing O."/>
            <person name="Carlson J."/>
            <person name="Staton M."/>
        </authorList>
    </citation>
    <scope>NUCLEOTIDE SEQUENCE [LARGE SCALE GENOMIC DNA]</scope>
    <source>
        <strain evidence="1">Pseudo-F2</strain>
    </source>
</reference>
<dbReference type="InterPro" id="IPR021109">
    <property type="entry name" value="Peptidase_aspartic_dom_sf"/>
</dbReference>
<organism evidence="1 2">
    <name type="scientific">Quercus rubra</name>
    <name type="common">Northern red oak</name>
    <name type="synonym">Quercus borealis</name>
    <dbReference type="NCBI Taxonomy" id="3512"/>
    <lineage>
        <taxon>Eukaryota</taxon>
        <taxon>Viridiplantae</taxon>
        <taxon>Streptophyta</taxon>
        <taxon>Embryophyta</taxon>
        <taxon>Tracheophyta</taxon>
        <taxon>Spermatophyta</taxon>
        <taxon>Magnoliopsida</taxon>
        <taxon>eudicotyledons</taxon>
        <taxon>Gunneridae</taxon>
        <taxon>Pentapetalae</taxon>
        <taxon>rosids</taxon>
        <taxon>fabids</taxon>
        <taxon>Fagales</taxon>
        <taxon>Fagaceae</taxon>
        <taxon>Quercus</taxon>
    </lineage>
</organism>
<dbReference type="EMBL" id="JAXUIC010000006">
    <property type="protein sequence ID" value="KAK4585986.1"/>
    <property type="molecule type" value="Genomic_DNA"/>
</dbReference>
<dbReference type="PANTHER" id="PTHR33240">
    <property type="entry name" value="OS08G0508500 PROTEIN"/>
    <property type="match status" value="1"/>
</dbReference>
<name>A0AAN7IU09_QUERU</name>
<dbReference type="AlphaFoldDB" id="A0AAN7IU09"/>
<dbReference type="Gene3D" id="2.40.70.10">
    <property type="entry name" value="Acid Proteases"/>
    <property type="match status" value="1"/>
</dbReference>
<sequence>MVMIDQDSAAKIMYPDLYKGLGLKPENLTTYSSPLVSFKGKMVVPKGQIRLPVQVGIDVVEVDFIVVDAFSPYTAIMGKPWLHTLGAVSSTLHQKVKYPSRDQVLEIVGSQSMVRQYLVAAIQHKPEVGTSIIAENDS</sequence>
<comment type="caution">
    <text evidence="1">The sequence shown here is derived from an EMBL/GenBank/DDBJ whole genome shotgun (WGS) entry which is preliminary data.</text>
</comment>
<keyword evidence="2" id="KW-1185">Reference proteome</keyword>
<evidence type="ECO:0000313" key="2">
    <source>
        <dbReference type="Proteomes" id="UP001324115"/>
    </source>
</evidence>
<protein>
    <submittedName>
        <fullName evidence="1">Uncharacterized protein</fullName>
    </submittedName>
</protein>